<dbReference type="Pfam" id="PF09351">
    <property type="entry name" value="DUF1993"/>
    <property type="match status" value="1"/>
</dbReference>
<protein>
    <recommendedName>
        <fullName evidence="3">DUF1993 domain-containing protein</fullName>
    </recommendedName>
</protein>
<evidence type="ECO:0000313" key="1">
    <source>
        <dbReference type="EMBL" id="ANY19568.1"/>
    </source>
</evidence>
<organism evidence="1 2">
    <name type="scientific">Tsuneonella dongtanensis</name>
    <dbReference type="NCBI Taxonomy" id="692370"/>
    <lineage>
        <taxon>Bacteria</taxon>
        <taxon>Pseudomonadati</taxon>
        <taxon>Pseudomonadota</taxon>
        <taxon>Alphaproteobacteria</taxon>
        <taxon>Sphingomonadales</taxon>
        <taxon>Erythrobacteraceae</taxon>
        <taxon>Tsuneonella</taxon>
    </lineage>
</organism>
<dbReference type="RefSeq" id="WP_067677082.1">
    <property type="nucleotide sequence ID" value="NZ_CP016591.1"/>
</dbReference>
<dbReference type="STRING" id="692370.A6F68_01046"/>
<dbReference type="OrthoDB" id="338237at2"/>
<proteinExistence type="predicted"/>
<dbReference type="Gene3D" id="1.20.120.450">
    <property type="entry name" value="dinb family like domain"/>
    <property type="match status" value="1"/>
</dbReference>
<evidence type="ECO:0000313" key="2">
    <source>
        <dbReference type="Proteomes" id="UP000092932"/>
    </source>
</evidence>
<dbReference type="PANTHER" id="PTHR36922:SF1">
    <property type="entry name" value="DUF1993 DOMAIN-CONTAINING PROTEIN"/>
    <property type="match status" value="1"/>
</dbReference>
<dbReference type="AlphaFoldDB" id="A0A1B2ABV5"/>
<keyword evidence="2" id="KW-1185">Reference proteome</keyword>
<dbReference type="KEGG" id="ado:A6F68_01046"/>
<dbReference type="SUPFAM" id="SSF109854">
    <property type="entry name" value="DinB/YfiT-like putative metalloenzymes"/>
    <property type="match status" value="1"/>
</dbReference>
<dbReference type="PATRIC" id="fig|692370.5.peg.1060"/>
<dbReference type="InterPro" id="IPR034660">
    <property type="entry name" value="DinB/YfiT-like"/>
</dbReference>
<dbReference type="EMBL" id="CP016591">
    <property type="protein sequence ID" value="ANY19568.1"/>
    <property type="molecule type" value="Genomic_DNA"/>
</dbReference>
<dbReference type="Proteomes" id="UP000092932">
    <property type="component" value="Chromosome"/>
</dbReference>
<dbReference type="InterPro" id="IPR018531">
    <property type="entry name" value="DUF1993"/>
</dbReference>
<gene>
    <name evidence="1" type="ORF">A6F68_01046</name>
</gene>
<evidence type="ECO:0008006" key="3">
    <source>
        <dbReference type="Google" id="ProtNLM"/>
    </source>
</evidence>
<dbReference type="PANTHER" id="PTHR36922">
    <property type="entry name" value="BLL2446 PROTEIN"/>
    <property type="match status" value="1"/>
</dbReference>
<accession>A0A1B2ABV5</accession>
<reference evidence="1 2" key="1">
    <citation type="submission" date="2016-07" db="EMBL/GenBank/DDBJ databases">
        <title>Complete genome sequence of Altererythrobacter dongtanensis KCTC 22672, a type strain with esterase isolated from tidal flat.</title>
        <authorList>
            <person name="Cheng H."/>
            <person name="Wu Y.-H."/>
            <person name="Zhou P."/>
            <person name="Huo Y.-Y."/>
            <person name="Wang C.-S."/>
            <person name="Xu X.-W."/>
        </authorList>
    </citation>
    <scope>NUCLEOTIDE SEQUENCE [LARGE SCALE GENOMIC DNA]</scope>
    <source>
        <strain evidence="1 2">KCTC 22672</strain>
    </source>
</reference>
<name>A0A1B2ABV5_9SPHN</name>
<sequence>MPLSLHAAYVPSALQMLGTARHLVDTAEKWCGESGCPEADLIGTRIIEDMLPFSYQVKCVAEHTQGSIEGIRKGVYSPDLNPPPDSFEALRTKLASAVEAMKALTEDEMEGFMGQPMRFEFRGNGMEFKAEDFLLSFSQPNFYFHCATAYDILRMKGVPVGKRDFMGRVRIAS</sequence>